<evidence type="ECO:0000313" key="2">
    <source>
        <dbReference type="Proteomes" id="UP000789525"/>
    </source>
</evidence>
<dbReference type="EMBL" id="CAJVPT010002116">
    <property type="protein sequence ID" value="CAG8475552.1"/>
    <property type="molecule type" value="Genomic_DNA"/>
</dbReference>
<keyword evidence="2" id="KW-1185">Reference proteome</keyword>
<sequence>MNDKISESNSVSLEKVQGDSDSVGAQPIKIEEASPQMQAIPAIGENVTKETEPKVHTIPQQQATPAVGENAKETEDKVRAILQQPKLTPEERERKKQELIQRQREARQRTAEMTSNNSSGGSISTPEPTVVKPREDLISQAIKFLSSPSLTNVDEEKKVQFLLNKGMTKKEIDIAKERVGTMHIPPIVPPRTYPTVVHAPPIVAARAPMWKKLIYVLILTGAFSALMIAAIKKLLGPMVTAVIAAKQQLYSHQLSLLRKFNEKLSSFVTLLEKGSDKFSSNNKIIEVDDEENELMPLEDEATAPPSLLAPLSTDLANLSERIYIHRQNILKNEAMEDLQRSLTSLTTYLSTNAFSNWSIDNEYSGDSTVEQVKNEIRSIKGSLIGRSNFPKIPVMSLPSSSTSSYSSKKYQSTPKHQIVEPADANEMN</sequence>
<feature type="non-terminal residue" evidence="1">
    <location>
        <position position="428"/>
    </location>
</feature>
<proteinExistence type="predicted"/>
<reference evidence="1" key="1">
    <citation type="submission" date="2021-06" db="EMBL/GenBank/DDBJ databases">
        <authorList>
            <person name="Kallberg Y."/>
            <person name="Tangrot J."/>
            <person name="Rosling A."/>
        </authorList>
    </citation>
    <scope>NUCLEOTIDE SEQUENCE</scope>
    <source>
        <strain evidence="1">CL356</strain>
    </source>
</reference>
<comment type="caution">
    <text evidence="1">The sequence shown here is derived from an EMBL/GenBank/DDBJ whole genome shotgun (WGS) entry which is preliminary data.</text>
</comment>
<accession>A0ACA9KIE9</accession>
<protein>
    <submittedName>
        <fullName evidence="1">5771_t:CDS:1</fullName>
    </submittedName>
</protein>
<dbReference type="Proteomes" id="UP000789525">
    <property type="component" value="Unassembled WGS sequence"/>
</dbReference>
<organism evidence="1 2">
    <name type="scientific">Acaulospora colombiana</name>
    <dbReference type="NCBI Taxonomy" id="27376"/>
    <lineage>
        <taxon>Eukaryota</taxon>
        <taxon>Fungi</taxon>
        <taxon>Fungi incertae sedis</taxon>
        <taxon>Mucoromycota</taxon>
        <taxon>Glomeromycotina</taxon>
        <taxon>Glomeromycetes</taxon>
        <taxon>Diversisporales</taxon>
        <taxon>Acaulosporaceae</taxon>
        <taxon>Acaulospora</taxon>
    </lineage>
</organism>
<evidence type="ECO:0000313" key="1">
    <source>
        <dbReference type="EMBL" id="CAG8475552.1"/>
    </source>
</evidence>
<gene>
    <name evidence="1" type="ORF">ACOLOM_LOCUS1779</name>
</gene>
<name>A0ACA9KIE9_9GLOM</name>